<comment type="caution">
    <text evidence="1">The sequence shown here is derived from an EMBL/GenBank/DDBJ whole genome shotgun (WGS) entry which is preliminary data.</text>
</comment>
<evidence type="ECO:0000313" key="1">
    <source>
        <dbReference type="EMBL" id="PHV72335.1"/>
    </source>
</evidence>
<evidence type="ECO:0000313" key="2">
    <source>
        <dbReference type="Proteomes" id="UP000224460"/>
    </source>
</evidence>
<proteinExistence type="predicted"/>
<reference evidence="1" key="1">
    <citation type="submission" date="2017-10" db="EMBL/GenBank/DDBJ databases">
        <title>Genome sequence of cellulolytic Lachnospiraceae bacterium XHS1971 isolated from hotspring sediment.</title>
        <authorList>
            <person name="Vasudevan G."/>
            <person name="Joshi A.J."/>
            <person name="Hivarkar S."/>
            <person name="Lanjekar V.B."/>
            <person name="Dhakephalkar P.K."/>
            <person name="Dagar S."/>
        </authorList>
    </citation>
    <scope>NUCLEOTIDE SEQUENCE</scope>
    <source>
        <strain evidence="1">XHS1971</strain>
    </source>
</reference>
<gene>
    <name evidence="1" type="ORF">CS063_02335</name>
</gene>
<name>A0AC61DHS1_9FIRM</name>
<accession>A0AC61DHS1</accession>
<sequence>MIELIIVLAIMGILGAVLVPSFINMRNNAKITGDITTIKTVQRAMDVYFIDLDTDKIGTGSNLITKGEGLGATPSKTATSSNLLTDSTGIIKALHDAGYMDTTQQNLQVSNAGIGYDGNHLFLEIPNKLLDKYNDSAKNKDQGWLK</sequence>
<dbReference type="EMBL" id="PEDL01000001">
    <property type="protein sequence ID" value="PHV72335.1"/>
    <property type="molecule type" value="Genomic_DNA"/>
</dbReference>
<keyword evidence="2" id="KW-1185">Reference proteome</keyword>
<organism evidence="1 2">
    <name type="scientific">Sporanaerobium hydrogeniformans</name>
    <dbReference type="NCBI Taxonomy" id="3072179"/>
    <lineage>
        <taxon>Bacteria</taxon>
        <taxon>Bacillati</taxon>
        <taxon>Bacillota</taxon>
        <taxon>Clostridia</taxon>
        <taxon>Lachnospirales</taxon>
        <taxon>Lachnospiraceae</taxon>
        <taxon>Sporanaerobium</taxon>
    </lineage>
</organism>
<protein>
    <submittedName>
        <fullName evidence="1">Uncharacterized protein</fullName>
    </submittedName>
</protein>
<dbReference type="Proteomes" id="UP000224460">
    <property type="component" value="Unassembled WGS sequence"/>
</dbReference>